<feature type="region of interest" description="Disordered" evidence="1">
    <location>
        <begin position="263"/>
        <end position="292"/>
    </location>
</feature>
<dbReference type="AlphaFoldDB" id="A0A316VAF1"/>
<feature type="compositionally biased region" description="Polar residues" evidence="1">
    <location>
        <begin position="31"/>
        <end position="44"/>
    </location>
</feature>
<feature type="region of interest" description="Disordered" evidence="1">
    <location>
        <begin position="184"/>
        <end position="214"/>
    </location>
</feature>
<feature type="region of interest" description="Disordered" evidence="1">
    <location>
        <begin position="1"/>
        <end position="69"/>
    </location>
</feature>
<dbReference type="OrthoDB" id="10322027at2759"/>
<dbReference type="Proteomes" id="UP000245771">
    <property type="component" value="Unassembled WGS sequence"/>
</dbReference>
<dbReference type="EMBL" id="KZ819604">
    <property type="protein sequence ID" value="PWN34224.1"/>
    <property type="molecule type" value="Genomic_DNA"/>
</dbReference>
<dbReference type="GeneID" id="37024512"/>
<protein>
    <submittedName>
        <fullName evidence="2">Uncharacterized protein</fullName>
    </submittedName>
</protein>
<reference evidence="2 3" key="1">
    <citation type="journal article" date="2018" name="Mol. Biol. Evol.">
        <title>Broad Genomic Sampling Reveals a Smut Pathogenic Ancestry of the Fungal Clade Ustilaginomycotina.</title>
        <authorList>
            <person name="Kijpornyongpan T."/>
            <person name="Mondo S.J."/>
            <person name="Barry K."/>
            <person name="Sandor L."/>
            <person name="Lee J."/>
            <person name="Lipzen A."/>
            <person name="Pangilinan J."/>
            <person name="LaButti K."/>
            <person name="Hainaut M."/>
            <person name="Henrissat B."/>
            <person name="Grigoriev I.V."/>
            <person name="Spatafora J.W."/>
            <person name="Aime M.C."/>
        </authorList>
    </citation>
    <scope>NUCLEOTIDE SEQUENCE [LARGE SCALE GENOMIC DNA]</scope>
    <source>
        <strain evidence="2 3">MCA 3882</strain>
    </source>
</reference>
<dbReference type="RefSeq" id="XP_025354526.1">
    <property type="nucleotide sequence ID" value="XM_025502731.1"/>
</dbReference>
<sequence length="292" mass="31967">MFEFERRPSMPEEPASKRVHIVNPKDDLENVQPSGLSTTTTTRASAFGPSAQRQKSYQEEAAVPPELRSKLESVGMRTRFNVNRGYGSPPPSCSTNVNLNALTSRSGLVTENDVLHAVKSNRKEWQRTQSAPLYVNELQPFGGMSVRPTLLEDSSVLNRSNGNSEQGEDVDPLAAHFFDDEPQEDDAMIDGSISGQSGTSDLKRTRDTFTQEDEQEQTFSAAQFPDPKQFRQLPTASPFGLTRANGATTLPVSAGLTQYLANGSILPQNGNSSADAPWSKQDFSAFTGKEDF</sequence>
<keyword evidence="3" id="KW-1185">Reference proteome</keyword>
<dbReference type="InParanoid" id="A0A316VAF1"/>
<organism evidence="2 3">
    <name type="scientific">Meira miltonrushii</name>
    <dbReference type="NCBI Taxonomy" id="1280837"/>
    <lineage>
        <taxon>Eukaryota</taxon>
        <taxon>Fungi</taxon>
        <taxon>Dikarya</taxon>
        <taxon>Basidiomycota</taxon>
        <taxon>Ustilaginomycotina</taxon>
        <taxon>Exobasidiomycetes</taxon>
        <taxon>Exobasidiales</taxon>
        <taxon>Brachybasidiaceae</taxon>
        <taxon>Meira</taxon>
    </lineage>
</organism>
<name>A0A316VAF1_9BASI</name>
<feature type="compositionally biased region" description="Polar residues" evidence="1">
    <location>
        <begin position="263"/>
        <end position="274"/>
    </location>
</feature>
<evidence type="ECO:0000313" key="3">
    <source>
        <dbReference type="Proteomes" id="UP000245771"/>
    </source>
</evidence>
<evidence type="ECO:0000256" key="1">
    <source>
        <dbReference type="SAM" id="MobiDB-lite"/>
    </source>
</evidence>
<accession>A0A316VAF1</accession>
<gene>
    <name evidence="2" type="ORF">FA14DRAFT_70375</name>
</gene>
<proteinExistence type="predicted"/>
<evidence type="ECO:0000313" key="2">
    <source>
        <dbReference type="EMBL" id="PWN34224.1"/>
    </source>
</evidence>
<feature type="compositionally biased region" description="Basic and acidic residues" evidence="1">
    <location>
        <begin position="1"/>
        <end position="16"/>
    </location>
</feature>